<evidence type="ECO:0000256" key="1">
    <source>
        <dbReference type="SAM" id="MobiDB-lite"/>
    </source>
</evidence>
<name>A0AAQ3MIB8_VIGMU</name>
<dbReference type="InterPro" id="IPR046796">
    <property type="entry name" value="Transposase_32_dom"/>
</dbReference>
<dbReference type="EMBL" id="CP144690">
    <property type="protein sequence ID" value="WVY90869.1"/>
    <property type="molecule type" value="Genomic_DNA"/>
</dbReference>
<feature type="compositionally biased region" description="Acidic residues" evidence="1">
    <location>
        <begin position="359"/>
        <end position="379"/>
    </location>
</feature>
<gene>
    <name evidence="3" type="ORF">V8G54_036383</name>
</gene>
<protein>
    <recommendedName>
        <fullName evidence="2">Putative plant transposon protein domain-containing protein</fullName>
    </recommendedName>
</protein>
<feature type="domain" description="Putative plant transposon protein" evidence="2">
    <location>
        <begin position="70"/>
        <end position="250"/>
    </location>
</feature>
<sequence>MASSSGKRVKMTVGQSSRGQKRKEKFYSDKFLTKDHKNHFASVQSRRLLMERTVTLKLEEVPDLLEESSRRKWNNLGSYPEPTNIAIVKEFYTNARKFSENDIPFLSYVRGKRIPFDAATINSFLETDWEGGDTLCQFAQLQQEDFDYQAIERAICRPGGTFRRNRQGQPVHLRRSDLTPLSKIWMTLLLSNISPCSHVSDITANRSHATLNLGDLISKEIYQCAHVAGSKAPLGHPSLVTHLCQLVGVDVSTPPFERPRKTIDFAFFMQYCLPDDDGPVAPPPPLPARRHARPLAAPQVDLLPYLTSIHRGQLATYQMLRELTYAMPELNMMSAAEFDEYVAWPGDQSHSVGGGGAAADEDEEEEDDDDSEESDDNIS</sequence>
<keyword evidence="4" id="KW-1185">Reference proteome</keyword>
<evidence type="ECO:0000259" key="2">
    <source>
        <dbReference type="Pfam" id="PF20167"/>
    </source>
</evidence>
<evidence type="ECO:0000313" key="3">
    <source>
        <dbReference type="EMBL" id="WVY90869.1"/>
    </source>
</evidence>
<feature type="region of interest" description="Disordered" evidence="1">
    <location>
        <begin position="345"/>
        <end position="379"/>
    </location>
</feature>
<proteinExistence type="predicted"/>
<feature type="region of interest" description="Disordered" evidence="1">
    <location>
        <begin position="1"/>
        <end position="24"/>
    </location>
</feature>
<evidence type="ECO:0000313" key="4">
    <source>
        <dbReference type="Proteomes" id="UP001374535"/>
    </source>
</evidence>
<organism evidence="3 4">
    <name type="scientific">Vigna mungo</name>
    <name type="common">Black gram</name>
    <name type="synonym">Phaseolus mungo</name>
    <dbReference type="NCBI Taxonomy" id="3915"/>
    <lineage>
        <taxon>Eukaryota</taxon>
        <taxon>Viridiplantae</taxon>
        <taxon>Streptophyta</taxon>
        <taxon>Embryophyta</taxon>
        <taxon>Tracheophyta</taxon>
        <taxon>Spermatophyta</taxon>
        <taxon>Magnoliopsida</taxon>
        <taxon>eudicotyledons</taxon>
        <taxon>Gunneridae</taxon>
        <taxon>Pentapetalae</taxon>
        <taxon>rosids</taxon>
        <taxon>fabids</taxon>
        <taxon>Fabales</taxon>
        <taxon>Fabaceae</taxon>
        <taxon>Papilionoideae</taxon>
        <taxon>50 kb inversion clade</taxon>
        <taxon>NPAAA clade</taxon>
        <taxon>indigoferoid/millettioid clade</taxon>
        <taxon>Phaseoleae</taxon>
        <taxon>Vigna</taxon>
    </lineage>
</organism>
<reference evidence="3 4" key="1">
    <citation type="journal article" date="2023" name="Life. Sci Alliance">
        <title>Evolutionary insights into 3D genome organization and epigenetic landscape of Vigna mungo.</title>
        <authorList>
            <person name="Junaid A."/>
            <person name="Singh B."/>
            <person name="Bhatia S."/>
        </authorList>
    </citation>
    <scope>NUCLEOTIDE SEQUENCE [LARGE SCALE GENOMIC DNA]</scope>
    <source>
        <strain evidence="3">Urdbean</strain>
    </source>
</reference>
<dbReference type="Proteomes" id="UP001374535">
    <property type="component" value="Chromosome 11"/>
</dbReference>
<dbReference type="Pfam" id="PF20167">
    <property type="entry name" value="Transposase_32"/>
    <property type="match status" value="1"/>
</dbReference>
<dbReference type="AlphaFoldDB" id="A0AAQ3MIB8"/>
<accession>A0AAQ3MIB8</accession>